<feature type="domain" description="CobW/HypB/UreG nucleotide-binding" evidence="1">
    <location>
        <begin position="35"/>
        <end position="127"/>
    </location>
</feature>
<evidence type="ECO:0000259" key="1">
    <source>
        <dbReference type="Pfam" id="PF02492"/>
    </source>
</evidence>
<accession>A0A433A3A0</accession>
<sequence length="301" mass="34644">MQANDEDNAPHIYFLYRFSYAAHDHTRHSATFTGKYHPDRIIIETSGSAFPAPIAWQIRQLASDGFVLDSIVTVVDCANFTGYEDTSYTAKMQAQYTDVILLNKHELVTERQFDLVLDHVNELNTDTPKVRCDPHGSVSPDLIFGLDTRLFETQYERTHVVDELLGTGTHEHEHLEGDNGRHQENEVDLIQVIRRVGQGEALARDEFERFLGTLSKEDVYRLKGFVRLREDKAETLYIVNHAFGRHTLTRVRNEETLDRTKEVLVKVTVMGQELRTYEQRVRRGLIGDDEGEVKVVLAHRH</sequence>
<dbReference type="InterPro" id="IPR027417">
    <property type="entry name" value="P-loop_NTPase"/>
</dbReference>
<dbReference type="Pfam" id="PF02492">
    <property type="entry name" value="cobW"/>
    <property type="match status" value="1"/>
</dbReference>
<comment type="caution">
    <text evidence="2">The sequence shown here is derived from an EMBL/GenBank/DDBJ whole genome shotgun (WGS) entry which is preliminary data.</text>
</comment>
<organism evidence="2 3">
    <name type="scientific">Jimgerdemannia flammicorona</name>
    <dbReference type="NCBI Taxonomy" id="994334"/>
    <lineage>
        <taxon>Eukaryota</taxon>
        <taxon>Fungi</taxon>
        <taxon>Fungi incertae sedis</taxon>
        <taxon>Mucoromycota</taxon>
        <taxon>Mucoromycotina</taxon>
        <taxon>Endogonomycetes</taxon>
        <taxon>Endogonales</taxon>
        <taxon>Endogonaceae</taxon>
        <taxon>Jimgerdemannia</taxon>
    </lineage>
</organism>
<dbReference type="InterPro" id="IPR051316">
    <property type="entry name" value="Zinc-reg_GTPase_activator"/>
</dbReference>
<proteinExistence type="predicted"/>
<evidence type="ECO:0000313" key="3">
    <source>
        <dbReference type="Proteomes" id="UP000268093"/>
    </source>
</evidence>
<name>A0A433A3A0_9FUNG</name>
<dbReference type="GO" id="GO:0005737">
    <property type="term" value="C:cytoplasm"/>
    <property type="evidence" value="ECO:0007669"/>
    <property type="project" value="TreeGrafter"/>
</dbReference>
<dbReference type="InterPro" id="IPR003495">
    <property type="entry name" value="CobW/HypB/UreG_nucleotide-bd"/>
</dbReference>
<dbReference type="Gene3D" id="3.40.50.300">
    <property type="entry name" value="P-loop containing nucleotide triphosphate hydrolases"/>
    <property type="match status" value="1"/>
</dbReference>
<evidence type="ECO:0000313" key="2">
    <source>
        <dbReference type="EMBL" id="RUO97163.1"/>
    </source>
</evidence>
<dbReference type="PANTHER" id="PTHR13748">
    <property type="entry name" value="COBW-RELATED"/>
    <property type="match status" value="1"/>
</dbReference>
<reference evidence="2 3" key="1">
    <citation type="journal article" date="2018" name="New Phytol.">
        <title>Phylogenomics of Endogonaceae and evolution of mycorrhizas within Mucoromycota.</title>
        <authorList>
            <person name="Chang Y."/>
            <person name="Desiro A."/>
            <person name="Na H."/>
            <person name="Sandor L."/>
            <person name="Lipzen A."/>
            <person name="Clum A."/>
            <person name="Barry K."/>
            <person name="Grigoriev I.V."/>
            <person name="Martin F.M."/>
            <person name="Stajich J.E."/>
            <person name="Smith M.E."/>
            <person name="Bonito G."/>
            <person name="Spatafora J.W."/>
        </authorList>
    </citation>
    <scope>NUCLEOTIDE SEQUENCE [LARGE SCALE GENOMIC DNA]</scope>
    <source>
        <strain evidence="2 3">GMNB39</strain>
    </source>
</reference>
<dbReference type="SUPFAM" id="SSF52540">
    <property type="entry name" value="P-loop containing nucleoside triphosphate hydrolases"/>
    <property type="match status" value="1"/>
</dbReference>
<dbReference type="PANTHER" id="PTHR13748:SF62">
    <property type="entry name" value="COBW DOMAIN-CONTAINING PROTEIN"/>
    <property type="match status" value="1"/>
</dbReference>
<dbReference type="Proteomes" id="UP000268093">
    <property type="component" value="Unassembled WGS sequence"/>
</dbReference>
<dbReference type="EMBL" id="RBNI01018138">
    <property type="protein sequence ID" value="RUO97163.1"/>
    <property type="molecule type" value="Genomic_DNA"/>
</dbReference>
<protein>
    <recommendedName>
        <fullName evidence="1">CobW/HypB/UreG nucleotide-binding domain-containing protein</fullName>
    </recommendedName>
</protein>
<keyword evidence="3" id="KW-1185">Reference proteome</keyword>
<dbReference type="OrthoDB" id="272672at2759"/>
<gene>
    <name evidence="2" type="ORF">BC936DRAFT_140872</name>
</gene>
<dbReference type="AlphaFoldDB" id="A0A433A3A0"/>